<dbReference type="EC" id="2.7.1.170" evidence="1"/>
<keyword evidence="1" id="KW-0547">Nucleotide-binding</keyword>
<dbReference type="GO" id="GO:0097175">
    <property type="term" value="P:1,6-anhydro-N-acetyl-beta-muramic acid catabolic process"/>
    <property type="evidence" value="ECO:0007669"/>
    <property type="project" value="UniProtKB-UniRule"/>
</dbReference>
<dbReference type="GO" id="GO:0016301">
    <property type="term" value="F:kinase activity"/>
    <property type="evidence" value="ECO:0007669"/>
    <property type="project" value="UniProtKB-KW"/>
</dbReference>
<dbReference type="SUPFAM" id="SSF53067">
    <property type="entry name" value="Actin-like ATPase domain"/>
    <property type="match status" value="1"/>
</dbReference>
<keyword evidence="1 2" id="KW-0808">Transferase</keyword>
<dbReference type="GO" id="GO:0016773">
    <property type="term" value="F:phosphotransferase activity, alcohol group as acceptor"/>
    <property type="evidence" value="ECO:0007669"/>
    <property type="project" value="UniProtKB-UniRule"/>
</dbReference>
<comment type="catalytic activity">
    <reaction evidence="1">
        <text>1,6-anhydro-N-acetyl-beta-muramate + ATP + H2O = N-acetyl-D-muramate 6-phosphate + ADP + H(+)</text>
        <dbReference type="Rhea" id="RHEA:24952"/>
        <dbReference type="ChEBI" id="CHEBI:15377"/>
        <dbReference type="ChEBI" id="CHEBI:15378"/>
        <dbReference type="ChEBI" id="CHEBI:30616"/>
        <dbReference type="ChEBI" id="CHEBI:58690"/>
        <dbReference type="ChEBI" id="CHEBI:58722"/>
        <dbReference type="ChEBI" id="CHEBI:456216"/>
        <dbReference type="EC" id="2.7.1.170"/>
    </reaction>
</comment>
<dbReference type="RefSeq" id="WP_028600667.1">
    <property type="nucleotide sequence ID" value="NZ_BIMM01000101.1"/>
</dbReference>
<accession>A0A2N5N029</accession>
<name>A0A2N5N029_9BACL</name>
<dbReference type="UniPathway" id="UPA00544"/>
<evidence type="ECO:0000313" key="3">
    <source>
        <dbReference type="Proteomes" id="UP000234789"/>
    </source>
</evidence>
<dbReference type="GO" id="GO:0006040">
    <property type="term" value="P:amino sugar metabolic process"/>
    <property type="evidence" value="ECO:0007669"/>
    <property type="project" value="InterPro"/>
</dbReference>
<dbReference type="CDD" id="cd24050">
    <property type="entry name" value="ASKHA_NBD_ANMK"/>
    <property type="match status" value="1"/>
</dbReference>
<keyword evidence="1" id="KW-0067">ATP-binding</keyword>
<comment type="pathway">
    <text evidence="1">Amino-sugar metabolism; 1,6-anhydro-N-acetylmuramate degradation.</text>
</comment>
<dbReference type="NCBIfam" id="NF007148">
    <property type="entry name" value="PRK09585.3-2"/>
    <property type="match status" value="1"/>
</dbReference>
<reference evidence="2 3" key="1">
    <citation type="submission" date="2017-05" db="EMBL/GenBank/DDBJ databases">
        <title>Functional genome analysis of Paenibacillus pasadenensis strain R16: insights on endophytic life style and antifungal activity.</title>
        <authorList>
            <person name="Passera A."/>
            <person name="Marcolungo L."/>
            <person name="Casati P."/>
            <person name="Brasca M."/>
            <person name="Quaglino F."/>
            <person name="Delledonne M."/>
        </authorList>
    </citation>
    <scope>NUCLEOTIDE SEQUENCE [LARGE SCALE GENOMIC DNA]</scope>
    <source>
        <strain evidence="2 3">R16</strain>
    </source>
</reference>
<organism evidence="2 3">
    <name type="scientific">Paenibacillus pasadenensis</name>
    <dbReference type="NCBI Taxonomy" id="217090"/>
    <lineage>
        <taxon>Bacteria</taxon>
        <taxon>Bacillati</taxon>
        <taxon>Bacillota</taxon>
        <taxon>Bacilli</taxon>
        <taxon>Bacillales</taxon>
        <taxon>Paenibacillaceae</taxon>
        <taxon>Paenibacillus</taxon>
    </lineage>
</organism>
<dbReference type="Gene3D" id="3.30.420.40">
    <property type="match status" value="2"/>
</dbReference>
<dbReference type="HAMAP" id="MF_01270">
    <property type="entry name" value="AnhMurNAc_kinase"/>
    <property type="match status" value="1"/>
</dbReference>
<evidence type="ECO:0000313" key="2">
    <source>
        <dbReference type="EMBL" id="PLT43697.1"/>
    </source>
</evidence>
<comment type="function">
    <text evidence="1">Catalyzes the specific phosphorylation of 1,6-anhydro-N-acetylmuramic acid (anhMurNAc) with the simultaneous cleavage of the 1,6-anhydro ring, generating MurNAc-6-P. Is required for the utilization of anhMurNAc either imported from the medium or derived from its own cell wall murein, and thus plays a role in cell wall recycling.</text>
</comment>
<proteinExistence type="inferred from homology"/>
<dbReference type="Proteomes" id="UP000234789">
    <property type="component" value="Unassembled WGS sequence"/>
</dbReference>
<feature type="binding site" evidence="1">
    <location>
        <begin position="19"/>
        <end position="26"/>
    </location>
    <ligand>
        <name>ATP</name>
        <dbReference type="ChEBI" id="CHEBI:30616"/>
    </ligand>
</feature>
<dbReference type="UniPathway" id="UPA00343"/>
<keyword evidence="1 2" id="KW-0418">Kinase</keyword>
<dbReference type="GO" id="GO:0005524">
    <property type="term" value="F:ATP binding"/>
    <property type="evidence" value="ECO:0007669"/>
    <property type="project" value="UniProtKB-UniRule"/>
</dbReference>
<gene>
    <name evidence="1" type="primary">anmK</name>
    <name evidence="2" type="ORF">B8V81_2128</name>
</gene>
<comment type="similarity">
    <text evidence="1">Belongs to the anhydro-N-acetylmuramic acid kinase family.</text>
</comment>
<dbReference type="EMBL" id="NFEZ01000004">
    <property type="protein sequence ID" value="PLT43697.1"/>
    <property type="molecule type" value="Genomic_DNA"/>
</dbReference>
<protein>
    <recommendedName>
        <fullName evidence="1">Anhydro-N-acetylmuramic acid kinase</fullName>
        <ecNumber evidence="1">2.7.1.170</ecNumber>
    </recommendedName>
    <alternativeName>
        <fullName evidence="1">AnhMurNAc kinase</fullName>
    </alternativeName>
</protein>
<dbReference type="GO" id="GO:0009254">
    <property type="term" value="P:peptidoglycan turnover"/>
    <property type="evidence" value="ECO:0007669"/>
    <property type="project" value="UniProtKB-UniRule"/>
</dbReference>
<dbReference type="InterPro" id="IPR043129">
    <property type="entry name" value="ATPase_NBD"/>
</dbReference>
<keyword evidence="3" id="KW-1185">Reference proteome</keyword>
<dbReference type="InterPro" id="IPR005338">
    <property type="entry name" value="Anhydro_N_Ac-Mur_kinase"/>
</dbReference>
<dbReference type="PANTHER" id="PTHR30605:SF0">
    <property type="entry name" value="ANHYDRO-N-ACETYLMURAMIC ACID KINASE"/>
    <property type="match status" value="1"/>
</dbReference>
<comment type="caution">
    <text evidence="2">The sequence shown here is derived from an EMBL/GenBank/DDBJ whole genome shotgun (WGS) entry which is preliminary data.</text>
</comment>
<dbReference type="PANTHER" id="PTHR30605">
    <property type="entry name" value="ANHYDRO-N-ACETYLMURAMIC ACID KINASE"/>
    <property type="match status" value="1"/>
</dbReference>
<dbReference type="AlphaFoldDB" id="A0A2N5N029"/>
<comment type="pathway">
    <text evidence="1">Cell wall biogenesis; peptidoglycan recycling.</text>
</comment>
<dbReference type="OrthoDB" id="9763949at2"/>
<sequence length="395" mass="41276">MLSWRPRRPYALAVGLMSGTSLDGVDAAVVRFEGEGLDTTAQLLHFHTQPYDEPLREALRRLCEPGAADVQDLCGMNAWLGGRFAEAARAAADEAGLAMADIDFVSSHGQTVWHMPEPPAGSPFLAPSTLQLGDLSVLAARAGVPAVGDFRPADMALGGQGAPLVPYGDLVLLRHPQRGRLLQNIGGIGNCTVLPAGAGPDDVAGFDTGPGNMVIDRVVQRLTDGRLAYDADGALAAQGAPSEGLLAELLAHPYFLQPPPKSTGRELFGSDYAAELLARAASLGLSAADTAATVTALTARSIEGALRRFVLPQVRIDEVIVSGGGARNRTLMRMLAERLPEQRVIDSGELGIPGDAKEAVLFAMLGYHFLLGIPNSLPSVTGASRAAVMGKLALP</sequence>
<keyword evidence="1" id="KW-0119">Carbohydrate metabolism</keyword>
<dbReference type="Pfam" id="PF03702">
    <property type="entry name" value="AnmK"/>
    <property type="match status" value="1"/>
</dbReference>
<evidence type="ECO:0000256" key="1">
    <source>
        <dbReference type="HAMAP-Rule" id="MF_01270"/>
    </source>
</evidence>